<reference evidence="4" key="1">
    <citation type="submission" date="2016-11" db="UniProtKB">
        <authorList>
            <consortium name="WormBaseParasite"/>
        </authorList>
    </citation>
    <scope>IDENTIFICATION</scope>
</reference>
<dbReference type="Gene3D" id="4.10.280.10">
    <property type="entry name" value="Helix-loop-helix DNA-binding domain"/>
    <property type="match status" value="1"/>
</dbReference>
<feature type="region of interest" description="Disordered" evidence="1">
    <location>
        <begin position="266"/>
        <end position="297"/>
    </location>
</feature>
<dbReference type="eggNOG" id="ENOG502RPZV">
    <property type="taxonomic scope" value="Eukaryota"/>
</dbReference>
<dbReference type="GO" id="GO:0046983">
    <property type="term" value="F:protein dimerization activity"/>
    <property type="evidence" value="ECO:0007669"/>
    <property type="project" value="InterPro"/>
</dbReference>
<dbReference type="InterPro" id="IPR036638">
    <property type="entry name" value="HLH_DNA-bd_sf"/>
</dbReference>
<dbReference type="WBParaSite" id="Csp11.Scaffold630.g21724.t1">
    <property type="protein sequence ID" value="Csp11.Scaffold630.g21724.t1"/>
    <property type="gene ID" value="Csp11.Scaffold630.g21724"/>
</dbReference>
<dbReference type="AlphaFoldDB" id="A0A1I7V2F5"/>
<evidence type="ECO:0000313" key="3">
    <source>
        <dbReference type="Proteomes" id="UP000095282"/>
    </source>
</evidence>
<evidence type="ECO:0000313" key="4">
    <source>
        <dbReference type="WBParaSite" id="Csp11.Scaffold630.g21724.t1"/>
    </source>
</evidence>
<dbReference type="SUPFAM" id="SSF47459">
    <property type="entry name" value="HLH, helix-loop-helix DNA-binding domain"/>
    <property type="match status" value="1"/>
</dbReference>
<feature type="compositionally biased region" description="Low complexity" evidence="1">
    <location>
        <begin position="110"/>
        <end position="126"/>
    </location>
</feature>
<feature type="compositionally biased region" description="Basic residues" evidence="1">
    <location>
        <begin position="135"/>
        <end position="146"/>
    </location>
</feature>
<proteinExistence type="predicted"/>
<keyword evidence="3" id="KW-1185">Reference proteome</keyword>
<evidence type="ECO:0000259" key="2">
    <source>
        <dbReference type="PROSITE" id="PS50888"/>
    </source>
</evidence>
<dbReference type="Pfam" id="PF00010">
    <property type="entry name" value="HLH"/>
    <property type="match status" value="1"/>
</dbReference>
<organism evidence="3 4">
    <name type="scientific">Caenorhabditis tropicalis</name>
    <dbReference type="NCBI Taxonomy" id="1561998"/>
    <lineage>
        <taxon>Eukaryota</taxon>
        <taxon>Metazoa</taxon>
        <taxon>Ecdysozoa</taxon>
        <taxon>Nematoda</taxon>
        <taxon>Chromadorea</taxon>
        <taxon>Rhabditida</taxon>
        <taxon>Rhabditina</taxon>
        <taxon>Rhabditomorpha</taxon>
        <taxon>Rhabditoidea</taxon>
        <taxon>Rhabditidae</taxon>
        <taxon>Peloderinae</taxon>
        <taxon>Caenorhabditis</taxon>
    </lineage>
</organism>
<feature type="compositionally biased region" description="Low complexity" evidence="1">
    <location>
        <begin position="266"/>
        <end position="278"/>
    </location>
</feature>
<feature type="domain" description="BHLH" evidence="2">
    <location>
        <begin position="131"/>
        <end position="186"/>
    </location>
</feature>
<dbReference type="SMART" id="SM00353">
    <property type="entry name" value="HLH"/>
    <property type="match status" value="2"/>
</dbReference>
<accession>A0A1I7V2F5</accession>
<name>A0A1I7V2F5_9PELO</name>
<feature type="region of interest" description="Disordered" evidence="1">
    <location>
        <begin position="110"/>
        <end position="146"/>
    </location>
</feature>
<sequence>MRPPAIKNRKQEKEFWRRDEINTRLRELELLIQTDSDDGRMTHEEILSRALTVATQIKRQSSASPFLRGVFKGFDRIESLVVSYIRSIEWKAKENRIKNFKECLKVSLLSKDSSSGTPSTPISTKSDPLEEPREAKRKREQRRRDRQHNALEALNGFIVENSLVEKGNKQTKLQVLQIIIDYIAEGIEKRYSVTSEEESEFKKGEDQGQTLAKGIAVLFFKNDPQLSTCQIALELYLQLHLNPIPLLGFPLLFNCLQNPPVSPSGSIGSPSSLSSTSSIRDENVSPVQEPKLFRPYI</sequence>
<dbReference type="Proteomes" id="UP000095282">
    <property type="component" value="Unplaced"/>
</dbReference>
<dbReference type="PROSITE" id="PS50888">
    <property type="entry name" value="BHLH"/>
    <property type="match status" value="1"/>
</dbReference>
<evidence type="ECO:0000256" key="1">
    <source>
        <dbReference type="SAM" id="MobiDB-lite"/>
    </source>
</evidence>
<protein>
    <submittedName>
        <fullName evidence="4">BHLH domain-containing protein</fullName>
    </submittedName>
</protein>
<dbReference type="InterPro" id="IPR011598">
    <property type="entry name" value="bHLH_dom"/>
</dbReference>